<name>A0ABZ3FNC2_9ACTN</name>
<keyword evidence="7" id="KW-1185">Reference proteome</keyword>
<comment type="similarity">
    <text evidence="1">Belongs to the LysR transcriptional regulatory family.</text>
</comment>
<dbReference type="InterPro" id="IPR036390">
    <property type="entry name" value="WH_DNA-bd_sf"/>
</dbReference>
<evidence type="ECO:0000256" key="4">
    <source>
        <dbReference type="ARBA" id="ARBA00023163"/>
    </source>
</evidence>
<organism evidence="6 7">
    <name type="scientific">Ammonicoccus fulvus</name>
    <dbReference type="NCBI Taxonomy" id="3138240"/>
    <lineage>
        <taxon>Bacteria</taxon>
        <taxon>Bacillati</taxon>
        <taxon>Actinomycetota</taxon>
        <taxon>Actinomycetes</taxon>
        <taxon>Propionibacteriales</taxon>
        <taxon>Propionibacteriaceae</taxon>
        <taxon>Ammonicoccus</taxon>
    </lineage>
</organism>
<accession>A0ABZ3FNC2</accession>
<dbReference type="Gene3D" id="3.40.190.290">
    <property type="match status" value="1"/>
</dbReference>
<evidence type="ECO:0000259" key="5">
    <source>
        <dbReference type="PROSITE" id="PS50931"/>
    </source>
</evidence>
<proteinExistence type="inferred from homology"/>
<dbReference type="SUPFAM" id="SSF53850">
    <property type="entry name" value="Periplasmic binding protein-like II"/>
    <property type="match status" value="1"/>
</dbReference>
<dbReference type="PANTHER" id="PTHR30419:SF8">
    <property type="entry name" value="NITROGEN ASSIMILATION TRANSCRIPTIONAL ACTIVATOR-RELATED"/>
    <property type="match status" value="1"/>
</dbReference>
<feature type="domain" description="HTH lysR-type" evidence="5">
    <location>
        <begin position="13"/>
        <end position="70"/>
    </location>
</feature>
<dbReference type="InterPro" id="IPR036388">
    <property type="entry name" value="WH-like_DNA-bd_sf"/>
</dbReference>
<evidence type="ECO:0000256" key="2">
    <source>
        <dbReference type="ARBA" id="ARBA00023015"/>
    </source>
</evidence>
<dbReference type="Pfam" id="PF03466">
    <property type="entry name" value="LysR_substrate"/>
    <property type="match status" value="1"/>
</dbReference>
<sequence length="319" mass="34858">MGISEEDRLDPRLKLRHLMIVTAIAQHGSVLGAADALFLTQPVVSRALQELEAILGVRLFDRGPRGVTPTESGRSFVERALAVQAELRLATEHLNDLADGRTGTLTIGTFVTAAPLLVPNAILELRRHRPGLRVTVREGTVDDLLAGVLSGEIDAVAGRAPRVGDERLAYEELYREPTVAVAAVDHPVFASGRPPALEDLMTFPWVLPLPETDLRRELQDLFAARPREVIECSTAATVRHLLRQGEHLGILPFLIAREDPELAVVPTALPTVSWSIGVTTRRTANPGAATTGLLAAFRQVAEPIRQELDLWIDRHYPGR</sequence>
<dbReference type="InterPro" id="IPR005119">
    <property type="entry name" value="LysR_subst-bd"/>
</dbReference>
<reference evidence="6 7" key="1">
    <citation type="submission" date="2024-04" db="EMBL/GenBank/DDBJ databases">
        <title>Isolation of an actinomycete strain from pig manure.</title>
        <authorList>
            <person name="Gong T."/>
            <person name="Yu Z."/>
            <person name="An M."/>
            <person name="Wei C."/>
            <person name="Yang W."/>
            <person name="Liu L."/>
        </authorList>
    </citation>
    <scope>NUCLEOTIDE SEQUENCE [LARGE SCALE GENOMIC DNA]</scope>
    <source>
        <strain evidence="6 7">ZF39</strain>
    </source>
</reference>
<keyword evidence="4" id="KW-0804">Transcription</keyword>
<protein>
    <submittedName>
        <fullName evidence="6">LysR substrate-binding domain-containing protein</fullName>
    </submittedName>
</protein>
<keyword evidence="2" id="KW-0805">Transcription regulation</keyword>
<gene>
    <name evidence="6" type="ORF">AADG42_09625</name>
</gene>
<dbReference type="PANTHER" id="PTHR30419">
    <property type="entry name" value="HTH-TYPE TRANSCRIPTIONAL REGULATOR YBHD"/>
    <property type="match status" value="1"/>
</dbReference>
<dbReference type="InterPro" id="IPR050950">
    <property type="entry name" value="HTH-type_LysR_regulators"/>
</dbReference>
<dbReference type="InterPro" id="IPR000847">
    <property type="entry name" value="LysR_HTH_N"/>
</dbReference>
<dbReference type="Gene3D" id="1.10.10.10">
    <property type="entry name" value="Winged helix-like DNA-binding domain superfamily/Winged helix DNA-binding domain"/>
    <property type="match status" value="1"/>
</dbReference>
<dbReference type="Pfam" id="PF00126">
    <property type="entry name" value="HTH_1"/>
    <property type="match status" value="1"/>
</dbReference>
<evidence type="ECO:0000256" key="3">
    <source>
        <dbReference type="ARBA" id="ARBA00023125"/>
    </source>
</evidence>
<evidence type="ECO:0000313" key="6">
    <source>
        <dbReference type="EMBL" id="XAN07543.1"/>
    </source>
</evidence>
<dbReference type="SUPFAM" id="SSF46785">
    <property type="entry name" value="Winged helix' DNA-binding domain"/>
    <property type="match status" value="1"/>
</dbReference>
<dbReference type="RefSeq" id="WP_425309008.1">
    <property type="nucleotide sequence ID" value="NZ_CP154795.1"/>
</dbReference>
<dbReference type="PROSITE" id="PS50931">
    <property type="entry name" value="HTH_LYSR"/>
    <property type="match status" value="1"/>
</dbReference>
<evidence type="ECO:0000256" key="1">
    <source>
        <dbReference type="ARBA" id="ARBA00009437"/>
    </source>
</evidence>
<keyword evidence="3" id="KW-0238">DNA-binding</keyword>
<dbReference type="PRINTS" id="PR00039">
    <property type="entry name" value="HTHLYSR"/>
</dbReference>
<evidence type="ECO:0000313" key="7">
    <source>
        <dbReference type="Proteomes" id="UP001442841"/>
    </source>
</evidence>
<dbReference type="EMBL" id="CP154795">
    <property type="protein sequence ID" value="XAN07543.1"/>
    <property type="molecule type" value="Genomic_DNA"/>
</dbReference>
<dbReference type="Proteomes" id="UP001442841">
    <property type="component" value="Chromosome"/>
</dbReference>